<dbReference type="Pfam" id="PF13673">
    <property type="entry name" value="Acetyltransf_10"/>
    <property type="match status" value="1"/>
</dbReference>
<keyword evidence="3" id="KW-1185">Reference proteome</keyword>
<dbReference type="InterPro" id="IPR016181">
    <property type="entry name" value="Acyl_CoA_acyltransferase"/>
</dbReference>
<gene>
    <name evidence="2" type="ORF">JCM16418_4242</name>
</gene>
<comment type="caution">
    <text evidence="2">The sequence shown here is derived from an EMBL/GenBank/DDBJ whole genome shotgun (WGS) entry which is preliminary data.</text>
</comment>
<evidence type="ECO:0000313" key="3">
    <source>
        <dbReference type="Proteomes" id="UP000019364"/>
    </source>
</evidence>
<evidence type="ECO:0000259" key="1">
    <source>
        <dbReference type="Pfam" id="PF13673"/>
    </source>
</evidence>
<dbReference type="InterPro" id="IPR000182">
    <property type="entry name" value="GNAT_dom"/>
</dbReference>
<dbReference type="SUPFAM" id="SSF55729">
    <property type="entry name" value="Acyl-CoA N-acyltransferases (Nat)"/>
    <property type="match status" value="2"/>
</dbReference>
<sequence length="241" mass="27452">MYCDLREIVCEGYTLTVTSQHQLSQAGGIIDTRQLHKLGRQDIAQAGRILAENFTEDPLYVHILPDEETRLSVLTIFFTNYLYMMYDSSDLLVTSERMEGIAVVFHPERMQTSLSRLKYSADIVQAIVRSVGISRYIGFKAFVRGVRTLNSMSSAWLANLEDKNYMHLDMLIVQQAYRGQGVVSHVMGELLSECRKQQKACTLETQSERNVSIYGHYGFQTVEVIPLQGSALKQYCMLCRP</sequence>
<dbReference type="PANTHER" id="PTHR42791:SF1">
    <property type="entry name" value="N-ACETYLTRANSFERASE DOMAIN-CONTAINING PROTEIN"/>
    <property type="match status" value="1"/>
</dbReference>
<dbReference type="GO" id="GO:0016747">
    <property type="term" value="F:acyltransferase activity, transferring groups other than amino-acyl groups"/>
    <property type="evidence" value="ECO:0007669"/>
    <property type="project" value="InterPro"/>
</dbReference>
<protein>
    <submittedName>
        <fullName evidence="2">Acetyltransferase</fullName>
    </submittedName>
</protein>
<dbReference type="AlphaFoldDB" id="W7Z721"/>
<dbReference type="Proteomes" id="UP000019364">
    <property type="component" value="Unassembled WGS sequence"/>
</dbReference>
<name>W7Z721_9BACL</name>
<dbReference type="PANTHER" id="PTHR42791">
    <property type="entry name" value="GNAT FAMILY ACETYLTRANSFERASE"/>
    <property type="match status" value="1"/>
</dbReference>
<dbReference type="Gene3D" id="3.40.630.30">
    <property type="match status" value="1"/>
</dbReference>
<reference evidence="2 3" key="1">
    <citation type="journal article" date="2014" name="Genome Announc.">
        <title>Draft Genome Sequence of Paenibacillus pini JCM 16418T, Isolated from the Rhizosphere of Pine Tree.</title>
        <authorList>
            <person name="Yuki M."/>
            <person name="Oshima K."/>
            <person name="Suda W."/>
            <person name="Oshida Y."/>
            <person name="Kitamura K."/>
            <person name="Iida Y."/>
            <person name="Hattori M."/>
            <person name="Ohkuma M."/>
        </authorList>
    </citation>
    <scope>NUCLEOTIDE SEQUENCE [LARGE SCALE GENOMIC DNA]</scope>
    <source>
        <strain evidence="2 3">JCM 16418</strain>
    </source>
</reference>
<keyword evidence="2" id="KW-0808">Transferase</keyword>
<dbReference type="InterPro" id="IPR052523">
    <property type="entry name" value="Trichothecene_AcTrans"/>
</dbReference>
<accession>W7Z721</accession>
<dbReference type="RefSeq" id="WP_242403907.1">
    <property type="nucleotide sequence ID" value="NZ_BAVZ01000018.1"/>
</dbReference>
<dbReference type="EMBL" id="BAVZ01000018">
    <property type="protein sequence ID" value="GAF10069.1"/>
    <property type="molecule type" value="Genomic_DNA"/>
</dbReference>
<proteinExistence type="predicted"/>
<feature type="domain" description="N-acetyltransferase" evidence="1">
    <location>
        <begin position="163"/>
        <end position="223"/>
    </location>
</feature>
<organism evidence="2 3">
    <name type="scientific">Paenibacillus pini JCM 16418</name>
    <dbReference type="NCBI Taxonomy" id="1236976"/>
    <lineage>
        <taxon>Bacteria</taxon>
        <taxon>Bacillati</taxon>
        <taxon>Bacillota</taxon>
        <taxon>Bacilli</taxon>
        <taxon>Bacillales</taxon>
        <taxon>Paenibacillaceae</taxon>
        <taxon>Paenibacillus</taxon>
    </lineage>
</organism>
<evidence type="ECO:0000313" key="2">
    <source>
        <dbReference type="EMBL" id="GAF10069.1"/>
    </source>
</evidence>
<dbReference type="eggNOG" id="COG0456">
    <property type="taxonomic scope" value="Bacteria"/>
</dbReference>
<dbReference type="STRING" id="1236976.JCM16418_4242"/>